<dbReference type="GO" id="GO:0032049">
    <property type="term" value="P:cardiolipin biosynthetic process"/>
    <property type="evidence" value="ECO:0007669"/>
    <property type="project" value="UniProtKB-ARBA"/>
</dbReference>
<dbReference type="InterPro" id="IPR025202">
    <property type="entry name" value="PLD-like_dom"/>
</dbReference>
<sequence>MTPNPAKETERERWALELAKLAGRLNPTAVRRWADALEECAGPGQVEHALLDAHPVAGMGHHAADLARLWHRRPHLSGEALGLALLGAAAAAERADQCRSSVVATGPSGGSALHKSAARTTGAALEEVIRSARERLLVVSYAHHPSTRMVEELTAAAERGVVVDVLLEEKTGALKAFKTPFTHMADQVRLWRWPEARRGANGKASMHAKLVAADTAKALVGSANLTGHALHHNIEVGVLVRDPSQVKRLVSHFRALMGPDGPLERA</sequence>
<evidence type="ECO:0000313" key="2">
    <source>
        <dbReference type="EMBL" id="NYH54022.1"/>
    </source>
</evidence>
<organism evidence="2 3">
    <name type="scientific">Nocardiopsis sinuspersici</name>
    <dbReference type="NCBI Taxonomy" id="501010"/>
    <lineage>
        <taxon>Bacteria</taxon>
        <taxon>Bacillati</taxon>
        <taxon>Actinomycetota</taxon>
        <taxon>Actinomycetes</taxon>
        <taxon>Streptosporangiales</taxon>
        <taxon>Nocardiopsidaceae</taxon>
        <taxon>Nocardiopsis</taxon>
    </lineage>
</organism>
<dbReference type="PANTHER" id="PTHR21248:SF22">
    <property type="entry name" value="PHOSPHOLIPASE D"/>
    <property type="match status" value="1"/>
</dbReference>
<protein>
    <submittedName>
        <fullName evidence="2">Phosphatidylserine/phosphatidylglycerophosphate/ cardiolipin synthase-like enzyme</fullName>
    </submittedName>
</protein>
<comment type="caution">
    <text evidence="2">The sequence shown here is derived from an EMBL/GenBank/DDBJ whole genome shotgun (WGS) entry which is preliminary data.</text>
</comment>
<gene>
    <name evidence="2" type="ORF">HNR06_003611</name>
</gene>
<dbReference type="PROSITE" id="PS50035">
    <property type="entry name" value="PLD"/>
    <property type="match status" value="1"/>
</dbReference>
<dbReference type="Gene3D" id="3.30.870.10">
    <property type="entry name" value="Endonuclease Chain A"/>
    <property type="match status" value="1"/>
</dbReference>
<dbReference type="CDD" id="cd09132">
    <property type="entry name" value="PLDc_unchar4"/>
    <property type="match status" value="1"/>
</dbReference>
<dbReference type="InterPro" id="IPR001736">
    <property type="entry name" value="PLipase_D/transphosphatidylase"/>
</dbReference>
<accession>A0A7Y9XDX4</accession>
<name>A0A7Y9XDX4_9ACTN</name>
<evidence type="ECO:0000259" key="1">
    <source>
        <dbReference type="PROSITE" id="PS50035"/>
    </source>
</evidence>
<dbReference type="AlphaFoldDB" id="A0A7Y9XDX4"/>
<reference evidence="2 3" key="1">
    <citation type="submission" date="2020-07" db="EMBL/GenBank/DDBJ databases">
        <title>Sequencing the genomes of 1000 actinobacteria strains.</title>
        <authorList>
            <person name="Klenk H.-P."/>
        </authorList>
    </citation>
    <scope>NUCLEOTIDE SEQUENCE [LARGE SCALE GENOMIC DNA]</scope>
    <source>
        <strain evidence="2 3">DSM 45278</strain>
    </source>
</reference>
<dbReference type="SUPFAM" id="SSF56024">
    <property type="entry name" value="Phospholipase D/nuclease"/>
    <property type="match status" value="1"/>
</dbReference>
<dbReference type="GO" id="GO:0030572">
    <property type="term" value="F:phosphatidyltransferase activity"/>
    <property type="evidence" value="ECO:0007669"/>
    <property type="project" value="UniProtKB-ARBA"/>
</dbReference>
<proteinExistence type="predicted"/>
<evidence type="ECO:0000313" key="3">
    <source>
        <dbReference type="Proteomes" id="UP000584931"/>
    </source>
</evidence>
<dbReference type="RefSeq" id="WP_179810707.1">
    <property type="nucleotide sequence ID" value="NZ_JACCHL010000001.1"/>
</dbReference>
<dbReference type="Proteomes" id="UP000584931">
    <property type="component" value="Unassembled WGS sequence"/>
</dbReference>
<dbReference type="NCBIfam" id="NF038319">
    <property type="entry name" value="DISARM_DrmC_I"/>
    <property type="match status" value="1"/>
</dbReference>
<dbReference type="InterPro" id="IPR047955">
    <property type="entry name" value="DrmC-like"/>
</dbReference>
<dbReference type="Pfam" id="PF13091">
    <property type="entry name" value="PLDc_2"/>
    <property type="match status" value="1"/>
</dbReference>
<dbReference type="PANTHER" id="PTHR21248">
    <property type="entry name" value="CARDIOLIPIN SYNTHASE"/>
    <property type="match status" value="1"/>
</dbReference>
<feature type="domain" description="PLD phosphodiesterase" evidence="1">
    <location>
        <begin position="202"/>
        <end position="229"/>
    </location>
</feature>
<dbReference type="EMBL" id="JACCHL010000001">
    <property type="protein sequence ID" value="NYH54022.1"/>
    <property type="molecule type" value="Genomic_DNA"/>
</dbReference>